<protein>
    <submittedName>
        <fullName evidence="1">Uncharacterized protein</fullName>
    </submittedName>
</protein>
<name>A0A2T0V8N5_9GAMM</name>
<keyword evidence="2" id="KW-1185">Reference proteome</keyword>
<gene>
    <name evidence="1" type="ORF">B0H98_101527</name>
</gene>
<dbReference type="Proteomes" id="UP000237647">
    <property type="component" value="Unassembled WGS sequence"/>
</dbReference>
<dbReference type="EMBL" id="PVTK01000001">
    <property type="protein sequence ID" value="PRY66533.1"/>
    <property type="molecule type" value="Genomic_DNA"/>
</dbReference>
<dbReference type="AlphaFoldDB" id="A0A2T0V8N5"/>
<comment type="caution">
    <text evidence="1">The sequence shown here is derived from an EMBL/GenBank/DDBJ whole genome shotgun (WGS) entry which is preliminary data.</text>
</comment>
<sequence length="245" mass="27747">MHAMKVAHIKDIAMPYTEAKEHTQGRLNALFADPYRAFENDAEERQLHLHVMLYMLLARPMARGNVTLRVIHGWENGGFAPEDLHHVDYPLHTLDDFKRAAIDFEQAAKHNAPLPAEDSAILATPLADAIADAQAEGQELTDDIQTTPARWPAFEGGLALYTLFKMYHRLVYGEDDAYRCSQCQTPHGLREIHEFHLEEGEFALLVPLSKEEDMKASPSLLVLHESQLQPLETLLEESVSLLRDF</sequence>
<organism evidence="1 2">
    <name type="scientific">Vreelandella songnenensis</name>
    <dbReference type="NCBI Taxonomy" id="1176243"/>
    <lineage>
        <taxon>Bacteria</taxon>
        <taxon>Pseudomonadati</taxon>
        <taxon>Pseudomonadota</taxon>
        <taxon>Gammaproteobacteria</taxon>
        <taxon>Oceanospirillales</taxon>
        <taxon>Halomonadaceae</taxon>
        <taxon>Vreelandella</taxon>
    </lineage>
</organism>
<reference evidence="1 2" key="1">
    <citation type="submission" date="2018-03" db="EMBL/GenBank/DDBJ databases">
        <title>Genomic Encyclopedia of Type Strains, Phase III (KMG-III): the genomes of soil and plant-associated and newly described type strains.</title>
        <authorList>
            <person name="Whitman W."/>
        </authorList>
    </citation>
    <scope>NUCLEOTIDE SEQUENCE [LARGE SCALE GENOMIC DNA]</scope>
    <source>
        <strain evidence="1 2">CGMCC 1.12152</strain>
    </source>
</reference>
<evidence type="ECO:0000313" key="2">
    <source>
        <dbReference type="Proteomes" id="UP000237647"/>
    </source>
</evidence>
<proteinExistence type="predicted"/>
<accession>A0A2T0V8N5</accession>
<evidence type="ECO:0000313" key="1">
    <source>
        <dbReference type="EMBL" id="PRY66533.1"/>
    </source>
</evidence>